<evidence type="ECO:0000313" key="2">
    <source>
        <dbReference type="Proteomes" id="UP000824260"/>
    </source>
</evidence>
<organism evidence="1 2">
    <name type="scientific">Candidatus Pullichristensenella stercorigallinarum</name>
    <dbReference type="NCBI Taxonomy" id="2840909"/>
    <lineage>
        <taxon>Bacteria</taxon>
        <taxon>Bacillati</taxon>
        <taxon>Bacillota</taxon>
        <taxon>Clostridia</taxon>
        <taxon>Candidatus Pullichristensenella</taxon>
    </lineage>
</organism>
<dbReference type="Proteomes" id="UP000824260">
    <property type="component" value="Unassembled WGS sequence"/>
</dbReference>
<dbReference type="GO" id="GO:0005737">
    <property type="term" value="C:cytoplasm"/>
    <property type="evidence" value="ECO:0007669"/>
    <property type="project" value="TreeGrafter"/>
</dbReference>
<dbReference type="NCBIfam" id="TIGR01509">
    <property type="entry name" value="HAD-SF-IA-v3"/>
    <property type="match status" value="1"/>
</dbReference>
<name>A0A9D1CY96_9FIRM</name>
<dbReference type="GO" id="GO:0008962">
    <property type="term" value="F:phosphatidylglycerophosphatase activity"/>
    <property type="evidence" value="ECO:0007669"/>
    <property type="project" value="InterPro"/>
</dbReference>
<dbReference type="Pfam" id="PF00702">
    <property type="entry name" value="Hydrolase"/>
    <property type="match status" value="1"/>
</dbReference>
<reference evidence="1" key="1">
    <citation type="submission" date="2020-10" db="EMBL/GenBank/DDBJ databases">
        <authorList>
            <person name="Gilroy R."/>
        </authorList>
    </citation>
    <scope>NUCLEOTIDE SEQUENCE</scope>
    <source>
        <strain evidence="1">ChiSjej6B24-2974</strain>
    </source>
</reference>
<dbReference type="InterPro" id="IPR006439">
    <property type="entry name" value="HAD-SF_hydro_IA"/>
</dbReference>
<gene>
    <name evidence="1" type="ORF">IAA52_09485</name>
</gene>
<dbReference type="InterPro" id="IPR036412">
    <property type="entry name" value="HAD-like_sf"/>
</dbReference>
<sequence length="178" mass="19986">MYYARGVADVTPEFIRGCGCSALLLDIDNTVSRVDAPEATREAEAWFDTLRRADIPMAFVSNNDPERVEPFARRYGAKYVSHAQKPRREGYDRAAQALGHAPDACMVVGDQLFTDILGGNSAGMQTVIVEPLCEAEDPVAFRKRRRLEKLLLRLDRLLCARRRKIGGSQNENHVSHRL</sequence>
<accession>A0A9D1CY96</accession>
<evidence type="ECO:0000313" key="1">
    <source>
        <dbReference type="EMBL" id="HIQ83315.1"/>
    </source>
</evidence>
<dbReference type="PANTHER" id="PTHR19288:SF25">
    <property type="entry name" value="PHOSPHATIDYLGLYCEROPHOSPHATASE GEP4, MITOCHONDRIAL"/>
    <property type="match status" value="1"/>
</dbReference>
<comment type="caution">
    <text evidence="1">The sequence shown here is derived from an EMBL/GenBank/DDBJ whole genome shotgun (WGS) entry which is preliminary data.</text>
</comment>
<proteinExistence type="predicted"/>
<protein>
    <submittedName>
        <fullName evidence="1">YqeG family HAD IIIA-type phosphatase</fullName>
    </submittedName>
</protein>
<dbReference type="EMBL" id="DVFZ01000095">
    <property type="protein sequence ID" value="HIQ83315.1"/>
    <property type="molecule type" value="Genomic_DNA"/>
</dbReference>
<dbReference type="PANTHER" id="PTHR19288">
    <property type="entry name" value="4-NITROPHENYLPHOSPHATASE-RELATED"/>
    <property type="match status" value="1"/>
</dbReference>
<dbReference type="Gene3D" id="3.40.50.1000">
    <property type="entry name" value="HAD superfamily/HAD-like"/>
    <property type="match status" value="1"/>
</dbReference>
<dbReference type="NCBIfam" id="TIGR01549">
    <property type="entry name" value="HAD-SF-IA-v1"/>
    <property type="match status" value="1"/>
</dbReference>
<reference evidence="1" key="2">
    <citation type="journal article" date="2021" name="PeerJ">
        <title>Extensive microbial diversity within the chicken gut microbiome revealed by metagenomics and culture.</title>
        <authorList>
            <person name="Gilroy R."/>
            <person name="Ravi A."/>
            <person name="Getino M."/>
            <person name="Pursley I."/>
            <person name="Horton D.L."/>
            <person name="Alikhan N.F."/>
            <person name="Baker D."/>
            <person name="Gharbi K."/>
            <person name="Hall N."/>
            <person name="Watson M."/>
            <person name="Adriaenssens E.M."/>
            <person name="Foster-Nyarko E."/>
            <person name="Jarju S."/>
            <person name="Secka A."/>
            <person name="Antonio M."/>
            <person name="Oren A."/>
            <person name="Chaudhuri R.R."/>
            <person name="La Ragione R."/>
            <person name="Hildebrand F."/>
            <person name="Pallen M.J."/>
        </authorList>
    </citation>
    <scope>NUCLEOTIDE SEQUENCE</scope>
    <source>
        <strain evidence="1">ChiSjej6B24-2974</strain>
    </source>
</reference>
<dbReference type="SUPFAM" id="SSF56784">
    <property type="entry name" value="HAD-like"/>
    <property type="match status" value="1"/>
</dbReference>
<dbReference type="NCBIfam" id="TIGR01668">
    <property type="entry name" value="YqeG_hyp_ppase"/>
    <property type="match status" value="1"/>
</dbReference>
<dbReference type="AlphaFoldDB" id="A0A9D1CY96"/>
<dbReference type="InterPro" id="IPR023214">
    <property type="entry name" value="HAD_sf"/>
</dbReference>
<dbReference type="InterPro" id="IPR010021">
    <property type="entry name" value="PGPP1/Gep4"/>
</dbReference>